<proteinExistence type="predicted"/>
<evidence type="ECO:0000313" key="1">
    <source>
        <dbReference type="EMBL" id="KAH7686072.1"/>
    </source>
</evidence>
<evidence type="ECO:0000313" key="2">
    <source>
        <dbReference type="Proteomes" id="UP000827976"/>
    </source>
</evidence>
<reference evidence="2" key="1">
    <citation type="journal article" date="2022" name="Nat. Commun.">
        <title>Chromosome evolution and the genetic basis of agronomically important traits in greater yam.</title>
        <authorList>
            <person name="Bredeson J.V."/>
            <person name="Lyons J.B."/>
            <person name="Oniyinde I.O."/>
            <person name="Okereke N.R."/>
            <person name="Kolade O."/>
            <person name="Nnabue I."/>
            <person name="Nwadili C.O."/>
            <person name="Hribova E."/>
            <person name="Parker M."/>
            <person name="Nwogha J."/>
            <person name="Shu S."/>
            <person name="Carlson J."/>
            <person name="Kariba R."/>
            <person name="Muthemba S."/>
            <person name="Knop K."/>
            <person name="Barton G.J."/>
            <person name="Sherwood A.V."/>
            <person name="Lopez-Montes A."/>
            <person name="Asiedu R."/>
            <person name="Jamnadass R."/>
            <person name="Muchugi A."/>
            <person name="Goodstein D."/>
            <person name="Egesi C.N."/>
            <person name="Featherston J."/>
            <person name="Asfaw A."/>
            <person name="Simpson G.G."/>
            <person name="Dolezel J."/>
            <person name="Hendre P.S."/>
            <person name="Van Deynze A."/>
            <person name="Kumar P.L."/>
            <person name="Obidiegwu J.E."/>
            <person name="Bhattacharjee R."/>
            <person name="Rokhsar D.S."/>
        </authorList>
    </citation>
    <scope>NUCLEOTIDE SEQUENCE [LARGE SCALE GENOMIC DNA]</scope>
    <source>
        <strain evidence="2">cv. TDa95/00328</strain>
    </source>
</reference>
<dbReference type="EMBL" id="CM037014">
    <property type="protein sequence ID" value="KAH7686072.1"/>
    <property type="molecule type" value="Genomic_DNA"/>
</dbReference>
<accession>A0ACB7WDN6</accession>
<protein>
    <submittedName>
        <fullName evidence="1">Protein DMP protein</fullName>
    </submittedName>
</protein>
<gene>
    <name evidence="1" type="ORF">IHE45_04G080300</name>
</gene>
<keyword evidence="2" id="KW-1185">Reference proteome</keyword>
<comment type="caution">
    <text evidence="1">The sequence shown here is derived from an EMBL/GenBank/DDBJ whole genome shotgun (WGS) entry which is preliminary data.</text>
</comment>
<dbReference type="Proteomes" id="UP000827976">
    <property type="component" value="Chromosome 4"/>
</dbReference>
<name>A0ACB7WDN6_DIOAL</name>
<organism evidence="1 2">
    <name type="scientific">Dioscorea alata</name>
    <name type="common">Purple yam</name>
    <dbReference type="NCBI Taxonomy" id="55571"/>
    <lineage>
        <taxon>Eukaryota</taxon>
        <taxon>Viridiplantae</taxon>
        <taxon>Streptophyta</taxon>
        <taxon>Embryophyta</taxon>
        <taxon>Tracheophyta</taxon>
        <taxon>Spermatophyta</taxon>
        <taxon>Magnoliopsida</taxon>
        <taxon>Liliopsida</taxon>
        <taxon>Dioscoreales</taxon>
        <taxon>Dioscoreaceae</taxon>
        <taxon>Dioscorea</taxon>
    </lineage>
</organism>
<sequence length="203" mass="22602">MKISEEDEEEHDQEKQPLLSETQETLIQKAINQTFKSTAHLANLLPTGTVLTFHLLSPIFTSQGHCTNSINQSLTILLLSLCTFSCFILSFTDSFRDSSGKVRYGFATLHGLWILDGGSQLSPDMEKGYRMKFIDWVHAFMNVLVFGAVALFNKNVVMCFFPKPSEDIEQLLTCLPVGIGVVCSSFFVAFPTTRHGIGFPLSP</sequence>